<keyword evidence="1" id="KW-1133">Transmembrane helix</keyword>
<keyword evidence="1" id="KW-0812">Transmembrane</keyword>
<dbReference type="RefSeq" id="WP_148989914.1">
    <property type="nucleotide sequence ID" value="NZ_VTEV01000010.1"/>
</dbReference>
<evidence type="ECO:0000313" key="3">
    <source>
        <dbReference type="Proteomes" id="UP000322524"/>
    </source>
</evidence>
<protein>
    <submittedName>
        <fullName evidence="2">TIGR02206 family membrane protein</fullName>
    </submittedName>
</protein>
<feature type="transmembrane region" description="Helical" evidence="1">
    <location>
        <begin position="163"/>
        <end position="185"/>
    </location>
</feature>
<feature type="transmembrane region" description="Helical" evidence="1">
    <location>
        <begin position="45"/>
        <end position="63"/>
    </location>
</feature>
<dbReference type="Proteomes" id="UP000322524">
    <property type="component" value="Unassembled WGS sequence"/>
</dbReference>
<sequence length="236" mass="27719">MFSVNAMQSFELFSVEHILTFFVFVGICFMLVHFRKDLKPHQTKIKWTLFIILLVCEISHQIWVLSTNQWGVEDLPIQLCSVSTFIAMYLFLKSNEKLFHLLYFIGLIPPILSMVTPEMVYQFPHYRFLKYFLHHSAIPLAVLYFIIYEGYRVPKKAIIRSFVALNILAAPIFFINMFLGTNFFYLANPTESKTILSFFGSGVWYYINLELAALFIFLLTYIPMARLMRSERRIAG</sequence>
<proteinExistence type="predicted"/>
<accession>A0A5D4SMS8</accession>
<dbReference type="OrthoDB" id="9813172at2"/>
<evidence type="ECO:0000313" key="2">
    <source>
        <dbReference type="EMBL" id="TYS63498.1"/>
    </source>
</evidence>
<feature type="transmembrane region" description="Helical" evidence="1">
    <location>
        <begin position="205"/>
        <end position="224"/>
    </location>
</feature>
<name>A0A5D4SMS8_9BACI</name>
<evidence type="ECO:0000256" key="1">
    <source>
        <dbReference type="SAM" id="Phobius"/>
    </source>
</evidence>
<dbReference type="NCBIfam" id="TIGR02206">
    <property type="entry name" value="intg_mem_TP0381"/>
    <property type="match status" value="1"/>
</dbReference>
<comment type="caution">
    <text evidence="2">The sequence shown here is derived from an EMBL/GenBank/DDBJ whole genome shotgun (WGS) entry which is preliminary data.</text>
</comment>
<organism evidence="2 3">
    <name type="scientific">Sutcliffiella horikoshii</name>
    <dbReference type="NCBI Taxonomy" id="79883"/>
    <lineage>
        <taxon>Bacteria</taxon>
        <taxon>Bacillati</taxon>
        <taxon>Bacillota</taxon>
        <taxon>Bacilli</taxon>
        <taxon>Bacillales</taxon>
        <taxon>Bacillaceae</taxon>
        <taxon>Sutcliffiella</taxon>
    </lineage>
</organism>
<feature type="transmembrane region" description="Helical" evidence="1">
    <location>
        <begin position="99"/>
        <end position="120"/>
    </location>
</feature>
<feature type="transmembrane region" description="Helical" evidence="1">
    <location>
        <begin position="132"/>
        <end position="151"/>
    </location>
</feature>
<feature type="transmembrane region" description="Helical" evidence="1">
    <location>
        <begin position="75"/>
        <end position="92"/>
    </location>
</feature>
<gene>
    <name evidence="2" type="ORF">FZC76_19975</name>
</gene>
<dbReference type="Pfam" id="PF14808">
    <property type="entry name" value="TMEM164"/>
    <property type="match status" value="1"/>
</dbReference>
<keyword evidence="1" id="KW-0472">Membrane</keyword>
<feature type="transmembrane region" description="Helical" evidence="1">
    <location>
        <begin position="12"/>
        <end position="33"/>
    </location>
</feature>
<dbReference type="EMBL" id="VTEV01000010">
    <property type="protein sequence ID" value="TYS63498.1"/>
    <property type="molecule type" value="Genomic_DNA"/>
</dbReference>
<dbReference type="AlphaFoldDB" id="A0A5D4SMS8"/>
<dbReference type="InterPro" id="IPR011737">
    <property type="entry name" value="CHP02206_TP0381"/>
</dbReference>
<reference evidence="2 3" key="1">
    <citation type="submission" date="2019-08" db="EMBL/GenBank/DDBJ databases">
        <title>Bacillus genomes from the desert of Cuatro Cienegas, Coahuila.</title>
        <authorList>
            <person name="Olmedo-Alvarez G."/>
        </authorList>
    </citation>
    <scope>NUCLEOTIDE SEQUENCE [LARGE SCALE GENOMIC DNA]</scope>
    <source>
        <strain evidence="2 3">CH28_1T</strain>
    </source>
</reference>